<evidence type="ECO:0000313" key="5">
    <source>
        <dbReference type="EMBL" id="KAF2848421.1"/>
    </source>
</evidence>
<evidence type="ECO:0000313" key="6">
    <source>
        <dbReference type="Proteomes" id="UP000799423"/>
    </source>
</evidence>
<evidence type="ECO:0000259" key="4">
    <source>
        <dbReference type="Pfam" id="PF10181"/>
    </source>
</evidence>
<dbReference type="Pfam" id="PF10181">
    <property type="entry name" value="PIG-H"/>
    <property type="match status" value="1"/>
</dbReference>
<accession>A0A6A7AYQ8</accession>
<dbReference type="EMBL" id="MU006318">
    <property type="protein sequence ID" value="KAF2848421.1"/>
    <property type="molecule type" value="Genomic_DNA"/>
</dbReference>
<comment type="similarity">
    <text evidence="2">Belongs to the PIGH family.</text>
</comment>
<name>A0A6A7AYQ8_9PLEO</name>
<evidence type="ECO:0000256" key="2">
    <source>
        <dbReference type="ARBA" id="ARBA00009610"/>
    </source>
</evidence>
<dbReference type="Proteomes" id="UP000799423">
    <property type="component" value="Unassembled WGS sequence"/>
</dbReference>
<dbReference type="PANTHER" id="PTHR15231">
    <property type="entry name" value="PHOSPHATIDYLINOSITOL N-ACETYLGLUCOSAMINYLTRANSFERASE SUBUNIT H"/>
    <property type="match status" value="1"/>
</dbReference>
<dbReference type="AlphaFoldDB" id="A0A6A7AYQ8"/>
<reference evidence="5" key="1">
    <citation type="submission" date="2020-01" db="EMBL/GenBank/DDBJ databases">
        <authorList>
            <consortium name="DOE Joint Genome Institute"/>
            <person name="Haridas S."/>
            <person name="Albert R."/>
            <person name="Binder M."/>
            <person name="Bloem J."/>
            <person name="Labutti K."/>
            <person name="Salamov A."/>
            <person name="Andreopoulos B."/>
            <person name="Baker S.E."/>
            <person name="Barry K."/>
            <person name="Bills G."/>
            <person name="Bluhm B.H."/>
            <person name="Cannon C."/>
            <person name="Castanera R."/>
            <person name="Culley D.E."/>
            <person name="Daum C."/>
            <person name="Ezra D."/>
            <person name="Gonzalez J.B."/>
            <person name="Henrissat B."/>
            <person name="Kuo A."/>
            <person name="Liang C."/>
            <person name="Lipzen A."/>
            <person name="Lutzoni F."/>
            <person name="Magnuson J."/>
            <person name="Mondo S."/>
            <person name="Nolan M."/>
            <person name="Ohm R."/>
            <person name="Pangilinan J."/>
            <person name="Park H.-J."/>
            <person name="Ramirez L."/>
            <person name="Alfaro M."/>
            <person name="Sun H."/>
            <person name="Tritt A."/>
            <person name="Yoshinaga Y."/>
            <person name="Zwiers L.-H."/>
            <person name="Turgeon B.G."/>
            <person name="Goodwin S.B."/>
            <person name="Spatafora J.W."/>
            <person name="Crous P.W."/>
            <person name="Grigoriev I.V."/>
        </authorList>
    </citation>
    <scope>NUCLEOTIDE SEQUENCE</scope>
    <source>
        <strain evidence="5">IPT5</strain>
    </source>
</reference>
<sequence length="228" mass="25969">MSTILKRFTSPSAQTLRTLQPTPSTIQYTVSTRTVADTIPAVLSHYFSIALRIIVGLATVLLAWAKCRTSFELPPTILQWTSNTAWEAHFLALAQRCHWRFLGPTSLFLLYLIFKRNYTEESLTLLRGLGIQTSTSSSTYLQSPTTRFIPTTSIQDIFIHEAFKGFEVRFYLAIVVEGEEDVVVVFPVLLPRREVLEVVWRGARGCLWEGRNVETRIREEEKTVKVGL</sequence>
<dbReference type="InterPro" id="IPR044215">
    <property type="entry name" value="PIG-H"/>
</dbReference>
<dbReference type="GO" id="GO:0000506">
    <property type="term" value="C:glycosylphosphatidylinositol-N-acetylglucosaminyltransferase (GPI-GnT) complex"/>
    <property type="evidence" value="ECO:0007669"/>
    <property type="project" value="InterPro"/>
</dbReference>
<dbReference type="InterPro" id="IPR019328">
    <property type="entry name" value="PIGH-H_dom"/>
</dbReference>
<dbReference type="OrthoDB" id="6256716at2759"/>
<protein>
    <recommendedName>
        <fullName evidence="4">Phosphatidylinositol N-acetylglucosaminyltransferase subunit H conserved domain-containing protein</fullName>
    </recommendedName>
</protein>
<gene>
    <name evidence="5" type="ORF">T440DRAFT_470279</name>
</gene>
<dbReference type="GO" id="GO:0006506">
    <property type="term" value="P:GPI anchor biosynthetic process"/>
    <property type="evidence" value="ECO:0007669"/>
    <property type="project" value="UniProtKB-UniPathway"/>
</dbReference>
<dbReference type="UniPathway" id="UPA00196"/>
<keyword evidence="6" id="KW-1185">Reference proteome</keyword>
<evidence type="ECO:0000256" key="3">
    <source>
        <dbReference type="SAM" id="Phobius"/>
    </source>
</evidence>
<feature type="transmembrane region" description="Helical" evidence="3">
    <location>
        <begin position="46"/>
        <end position="65"/>
    </location>
</feature>
<feature type="domain" description="Phosphatidylinositol N-acetylglucosaminyltransferase subunit H conserved" evidence="4">
    <location>
        <begin position="122"/>
        <end position="187"/>
    </location>
</feature>
<keyword evidence="3" id="KW-0472">Membrane</keyword>
<evidence type="ECO:0000256" key="1">
    <source>
        <dbReference type="ARBA" id="ARBA00004687"/>
    </source>
</evidence>
<keyword evidence="3" id="KW-0812">Transmembrane</keyword>
<keyword evidence="3" id="KW-1133">Transmembrane helix</keyword>
<proteinExistence type="inferred from homology"/>
<comment type="pathway">
    <text evidence="1">Glycolipid biosynthesis; glycosylphosphatidylinositol-anchor biosynthesis.</text>
</comment>
<dbReference type="PANTHER" id="PTHR15231:SF1">
    <property type="entry name" value="PHOSPHATIDYLINOSITOL N-ACETYLGLUCOSAMINYLTRANSFERASE SUBUNIT H"/>
    <property type="match status" value="1"/>
</dbReference>
<organism evidence="5 6">
    <name type="scientific">Plenodomus tracheiphilus IPT5</name>
    <dbReference type="NCBI Taxonomy" id="1408161"/>
    <lineage>
        <taxon>Eukaryota</taxon>
        <taxon>Fungi</taxon>
        <taxon>Dikarya</taxon>
        <taxon>Ascomycota</taxon>
        <taxon>Pezizomycotina</taxon>
        <taxon>Dothideomycetes</taxon>
        <taxon>Pleosporomycetidae</taxon>
        <taxon>Pleosporales</taxon>
        <taxon>Pleosporineae</taxon>
        <taxon>Leptosphaeriaceae</taxon>
        <taxon>Plenodomus</taxon>
    </lineage>
</organism>